<evidence type="ECO:0000256" key="5">
    <source>
        <dbReference type="ARBA" id="ARBA00023136"/>
    </source>
</evidence>
<feature type="transmembrane region" description="Helical" evidence="6">
    <location>
        <begin position="40"/>
        <end position="58"/>
    </location>
</feature>
<keyword evidence="3 6" id="KW-0812">Transmembrane</keyword>
<reference evidence="7" key="1">
    <citation type="submission" date="2024-06" db="EMBL/GenBank/DDBJ databases">
        <title>Mesorhizobium karijinii sp. nov., a symbiont of the iconic Swainsona formosa from arid Australia.</title>
        <authorList>
            <person name="Hill Y.J."/>
            <person name="Watkin E.L.J."/>
            <person name="O'Hara G.W."/>
            <person name="Terpolilli J."/>
            <person name="Tye M.L."/>
            <person name="Kohlmeier M.G."/>
        </authorList>
    </citation>
    <scope>NUCLEOTIDE SEQUENCE</scope>
    <source>
        <strain evidence="7">WSM2240</strain>
    </source>
</reference>
<dbReference type="GO" id="GO:0055085">
    <property type="term" value="P:transmembrane transport"/>
    <property type="evidence" value="ECO:0007669"/>
    <property type="project" value="TreeGrafter"/>
</dbReference>
<dbReference type="RefSeq" id="WP_353641453.1">
    <property type="nucleotide sequence ID" value="NZ_CP159253.1"/>
</dbReference>
<feature type="transmembrane region" description="Helical" evidence="6">
    <location>
        <begin position="264"/>
        <end position="296"/>
    </location>
</feature>
<protein>
    <submittedName>
        <fullName evidence="7">AI-2E family transporter</fullName>
    </submittedName>
</protein>
<feature type="transmembrane region" description="Helical" evidence="6">
    <location>
        <begin position="167"/>
        <end position="187"/>
    </location>
</feature>
<dbReference type="EMBL" id="CP159253">
    <property type="protein sequence ID" value="XCG51036.1"/>
    <property type="molecule type" value="Genomic_DNA"/>
</dbReference>
<keyword evidence="4 6" id="KW-1133">Transmembrane helix</keyword>
<keyword evidence="5 6" id="KW-0472">Membrane</keyword>
<accession>A0AAU8CXW7</accession>
<feature type="transmembrane region" description="Helical" evidence="6">
    <location>
        <begin position="70"/>
        <end position="91"/>
    </location>
</feature>
<proteinExistence type="inferred from homology"/>
<dbReference type="InterPro" id="IPR002549">
    <property type="entry name" value="AI-2E-like"/>
</dbReference>
<comment type="subcellular location">
    <subcellularLocation>
        <location evidence="1">Membrane</location>
        <topology evidence="1">Multi-pass membrane protein</topology>
    </subcellularLocation>
</comment>
<evidence type="ECO:0000256" key="6">
    <source>
        <dbReference type="SAM" id="Phobius"/>
    </source>
</evidence>
<dbReference type="PANTHER" id="PTHR21716:SF62">
    <property type="entry name" value="TRANSPORT PROTEIN YDBI-RELATED"/>
    <property type="match status" value="1"/>
</dbReference>
<sequence length="368" mass="38824">MAADGLKAPDHAGYGLWIVKSLILIGLIALALLLWRIRDVFLLAFASVLVAVLLTAAARPIRRWTGISRAWSLAVAGGAILLALVLTGWLIGAQVQNQVAELVRELPRAVGNLEERLGISVSLDQVLSNSSQTAAEPQRTTERAGNGTGGFSLLNDLTTHLLSWSRTLVETVTGFVLVVVAGIYLAVSPGPYRRGFVKLFPPSYHQNISGALTASGRGLFLWLQAQLLAMAVVGLLAGIGSWAIGLPAPLALGLFAGLTEFVPIVGPIAGAVPALLLAATQGTGALLWTLALYVGIQQLESNVIAPLLERRMVKIPPALFLFAAVAFGLLFGLIGILLAAPLTVVAFIVINKLYVEDTLDEIPETNVD</sequence>
<gene>
    <name evidence="7" type="ORF">ABVK50_11385</name>
</gene>
<evidence type="ECO:0000256" key="2">
    <source>
        <dbReference type="ARBA" id="ARBA00009773"/>
    </source>
</evidence>
<evidence type="ECO:0000313" key="7">
    <source>
        <dbReference type="EMBL" id="XCG51036.1"/>
    </source>
</evidence>
<evidence type="ECO:0000256" key="1">
    <source>
        <dbReference type="ARBA" id="ARBA00004141"/>
    </source>
</evidence>
<comment type="similarity">
    <text evidence="2">Belongs to the autoinducer-2 exporter (AI-2E) (TC 2.A.86) family.</text>
</comment>
<dbReference type="GO" id="GO:0016020">
    <property type="term" value="C:membrane"/>
    <property type="evidence" value="ECO:0007669"/>
    <property type="project" value="UniProtKB-SubCell"/>
</dbReference>
<feature type="transmembrane region" description="Helical" evidence="6">
    <location>
        <begin position="317"/>
        <end position="350"/>
    </location>
</feature>
<evidence type="ECO:0000256" key="4">
    <source>
        <dbReference type="ARBA" id="ARBA00022989"/>
    </source>
</evidence>
<dbReference type="PANTHER" id="PTHR21716">
    <property type="entry name" value="TRANSMEMBRANE PROTEIN"/>
    <property type="match status" value="1"/>
</dbReference>
<organism evidence="7">
    <name type="scientific">Mesorhizobium sp. WSM2240</name>
    <dbReference type="NCBI Taxonomy" id="3228851"/>
    <lineage>
        <taxon>Bacteria</taxon>
        <taxon>Pseudomonadati</taxon>
        <taxon>Pseudomonadota</taxon>
        <taxon>Alphaproteobacteria</taxon>
        <taxon>Hyphomicrobiales</taxon>
        <taxon>Phyllobacteriaceae</taxon>
        <taxon>Mesorhizobium</taxon>
    </lineage>
</organism>
<feature type="transmembrane region" description="Helical" evidence="6">
    <location>
        <begin position="219"/>
        <end position="244"/>
    </location>
</feature>
<dbReference type="Pfam" id="PF01594">
    <property type="entry name" value="AI-2E_transport"/>
    <property type="match status" value="1"/>
</dbReference>
<feature type="transmembrane region" description="Helical" evidence="6">
    <location>
        <begin position="12"/>
        <end position="34"/>
    </location>
</feature>
<evidence type="ECO:0000256" key="3">
    <source>
        <dbReference type="ARBA" id="ARBA00022692"/>
    </source>
</evidence>
<dbReference type="AlphaFoldDB" id="A0AAU8CXW7"/>
<name>A0AAU8CXW7_9HYPH</name>